<accession>A0A5J4SS91</accession>
<gene>
    <name evidence="1" type="ORF">EZS27_003915</name>
</gene>
<comment type="caution">
    <text evidence="1">The sequence shown here is derived from an EMBL/GenBank/DDBJ whole genome shotgun (WGS) entry which is preliminary data.</text>
</comment>
<sequence length="211" mass="24163">MKIGLTIKMKYKDLSKFEKMCEIRKLLLSKNERHNAAVYLKALWVNNRKVIEEYESFGNTAYIILMNKRYYDRGLSFGFTEKIFNEYGHLDNAKFTDVEKIEFPHGKGKIVSNSISIGKGVNGKWTYGIRYSTGGSGGAYGIGIWGNIYDSREECLSDSLQELMNAHCKNKTACKNDPANFNSALSREVMKRAKDIYDMLTKRNTVQLSLF</sequence>
<reference evidence="1" key="1">
    <citation type="submission" date="2019-03" db="EMBL/GenBank/DDBJ databases">
        <title>Single cell metagenomics reveals metabolic interactions within the superorganism composed of flagellate Streblomastix strix and complex community of Bacteroidetes bacteria on its surface.</title>
        <authorList>
            <person name="Treitli S.C."/>
            <person name="Kolisko M."/>
            <person name="Husnik F."/>
            <person name="Keeling P."/>
            <person name="Hampl V."/>
        </authorList>
    </citation>
    <scope>NUCLEOTIDE SEQUENCE</scope>
    <source>
        <strain evidence="1">STM</strain>
    </source>
</reference>
<proteinExistence type="predicted"/>
<organism evidence="1">
    <name type="scientific">termite gut metagenome</name>
    <dbReference type="NCBI Taxonomy" id="433724"/>
    <lineage>
        <taxon>unclassified sequences</taxon>
        <taxon>metagenomes</taxon>
        <taxon>organismal metagenomes</taxon>
    </lineage>
</organism>
<dbReference type="AlphaFoldDB" id="A0A5J4SS91"/>
<dbReference type="EMBL" id="SNRY01000063">
    <property type="protein sequence ID" value="KAA6348682.1"/>
    <property type="molecule type" value="Genomic_DNA"/>
</dbReference>
<name>A0A5J4SS91_9ZZZZ</name>
<evidence type="ECO:0000313" key="1">
    <source>
        <dbReference type="EMBL" id="KAA6348682.1"/>
    </source>
</evidence>
<protein>
    <submittedName>
        <fullName evidence="1">Uncharacterized protein</fullName>
    </submittedName>
</protein>